<comment type="caution">
    <text evidence="1">The sequence shown here is derived from an EMBL/GenBank/DDBJ whole genome shotgun (WGS) entry which is preliminary data.</text>
</comment>
<evidence type="ECO:0000313" key="1">
    <source>
        <dbReference type="EMBL" id="GFR51576.1"/>
    </source>
</evidence>
<protein>
    <submittedName>
        <fullName evidence="1">Uncharacterized protein</fullName>
    </submittedName>
</protein>
<gene>
    <name evidence="1" type="ORF">Agub_g13997</name>
</gene>
<dbReference type="EMBL" id="BMAR01000052">
    <property type="protein sequence ID" value="GFR51576.1"/>
    <property type="molecule type" value="Genomic_DNA"/>
</dbReference>
<sequence length="211" mass="21647">MSRGLAGWLAGWHGTGTDDVGWRLPCRWHPALPAPLGALRSLHCLNHQQQQWAAAGPVIDGSVQLAVFAGCVGSLEDLASLNVMVCSHLVAISGPPPTLTVNTILATPPSSLCTSSLPLCQDVQDGTAGVAPGSVVLQLPVASALMQGSGAAELEYYLASLMLPGSRRRTLQIGGLAGSMVSSSSTFNSTAVTCTCSWAACSPSASCCKSW</sequence>
<dbReference type="AlphaFoldDB" id="A0AAD3HSR7"/>
<organism evidence="1 2">
    <name type="scientific">Astrephomene gubernaculifera</name>
    <dbReference type="NCBI Taxonomy" id="47775"/>
    <lineage>
        <taxon>Eukaryota</taxon>
        <taxon>Viridiplantae</taxon>
        <taxon>Chlorophyta</taxon>
        <taxon>core chlorophytes</taxon>
        <taxon>Chlorophyceae</taxon>
        <taxon>CS clade</taxon>
        <taxon>Chlamydomonadales</taxon>
        <taxon>Astrephomenaceae</taxon>
        <taxon>Astrephomene</taxon>
    </lineage>
</organism>
<reference evidence="1 2" key="1">
    <citation type="journal article" date="2021" name="Sci. Rep.">
        <title>Genome sequencing of the multicellular alga Astrephomene provides insights into convergent evolution of germ-soma differentiation.</title>
        <authorList>
            <person name="Yamashita S."/>
            <person name="Yamamoto K."/>
            <person name="Matsuzaki R."/>
            <person name="Suzuki S."/>
            <person name="Yamaguchi H."/>
            <person name="Hirooka S."/>
            <person name="Minakuchi Y."/>
            <person name="Miyagishima S."/>
            <person name="Kawachi M."/>
            <person name="Toyoda A."/>
            <person name="Nozaki H."/>
        </authorList>
    </citation>
    <scope>NUCLEOTIDE SEQUENCE [LARGE SCALE GENOMIC DNA]</scope>
    <source>
        <strain evidence="1 2">NIES-4017</strain>
    </source>
</reference>
<proteinExistence type="predicted"/>
<accession>A0AAD3HSR7</accession>
<dbReference type="Proteomes" id="UP001054857">
    <property type="component" value="Unassembled WGS sequence"/>
</dbReference>
<evidence type="ECO:0000313" key="2">
    <source>
        <dbReference type="Proteomes" id="UP001054857"/>
    </source>
</evidence>
<name>A0AAD3HSR7_9CHLO</name>
<keyword evidence="2" id="KW-1185">Reference proteome</keyword>